<dbReference type="SUPFAM" id="SSF51445">
    <property type="entry name" value="(Trans)glycosidases"/>
    <property type="match status" value="1"/>
</dbReference>
<dbReference type="PANTHER" id="PTHR43651:SF11">
    <property type="entry name" value="MALTO-OLIGOSYLTREHALOSE TREHALOHYDROLASE"/>
    <property type="match status" value="1"/>
</dbReference>
<name>M4C5F2_HYAAE</name>
<evidence type="ECO:0000256" key="4">
    <source>
        <dbReference type="ARBA" id="ARBA00022679"/>
    </source>
</evidence>
<dbReference type="OMA" id="TPWAHTR"/>
<accession>M4C5F2</accession>
<organism evidence="6 7">
    <name type="scientific">Hyaloperonospora arabidopsidis (strain Emoy2)</name>
    <name type="common">Downy mildew agent</name>
    <name type="synonym">Peronospora arabidopsidis</name>
    <dbReference type="NCBI Taxonomy" id="559515"/>
    <lineage>
        <taxon>Eukaryota</taxon>
        <taxon>Sar</taxon>
        <taxon>Stramenopiles</taxon>
        <taxon>Oomycota</taxon>
        <taxon>Peronosporomycetes</taxon>
        <taxon>Peronosporales</taxon>
        <taxon>Peronosporaceae</taxon>
        <taxon>Hyaloperonospora</taxon>
    </lineage>
</organism>
<reference evidence="6" key="2">
    <citation type="submission" date="2015-06" db="UniProtKB">
        <authorList>
            <consortium name="EnsemblProtists"/>
        </authorList>
    </citation>
    <scope>IDENTIFICATION</scope>
    <source>
        <strain evidence="6">Emoy2</strain>
    </source>
</reference>
<evidence type="ECO:0000256" key="3">
    <source>
        <dbReference type="ARBA" id="ARBA00012541"/>
    </source>
</evidence>
<dbReference type="SMART" id="SM00642">
    <property type="entry name" value="Aamy"/>
    <property type="match status" value="1"/>
</dbReference>
<comment type="catalytic activity">
    <reaction evidence="1">
        <text>Transfers a segment of a (1-&gt;4)-alpha-D-glucan chain to a primary hydroxy group in a similar glucan chain.</text>
        <dbReference type="EC" id="2.4.1.18"/>
    </reaction>
</comment>
<dbReference type="InterPro" id="IPR017853">
    <property type="entry name" value="GH"/>
</dbReference>
<dbReference type="Pfam" id="PF02806">
    <property type="entry name" value="Alpha-amylase_C"/>
    <property type="match status" value="1"/>
</dbReference>
<keyword evidence="7" id="KW-1185">Reference proteome</keyword>
<dbReference type="STRING" id="559515.M4C5F2"/>
<dbReference type="SUPFAM" id="SSF51011">
    <property type="entry name" value="Glycosyl hydrolase domain"/>
    <property type="match status" value="1"/>
</dbReference>
<evidence type="ECO:0000256" key="1">
    <source>
        <dbReference type="ARBA" id="ARBA00000826"/>
    </source>
</evidence>
<dbReference type="InParanoid" id="M4C5F2"/>
<evidence type="ECO:0000256" key="2">
    <source>
        <dbReference type="ARBA" id="ARBA00009000"/>
    </source>
</evidence>
<keyword evidence="4" id="KW-0808">Transferase</keyword>
<dbReference type="EnsemblProtists" id="HpaT814327">
    <property type="protein sequence ID" value="HpaP814327"/>
    <property type="gene ID" value="HpaG814327"/>
</dbReference>
<dbReference type="HOGENOM" id="CLU_004245_5_1_1"/>
<evidence type="ECO:0000259" key="5">
    <source>
        <dbReference type="SMART" id="SM00642"/>
    </source>
</evidence>
<dbReference type="GO" id="GO:0003844">
    <property type="term" value="F:1,4-alpha-glucan branching enzyme activity"/>
    <property type="evidence" value="ECO:0007669"/>
    <property type="project" value="UniProtKB-EC"/>
</dbReference>
<dbReference type="VEuPathDB" id="FungiDB:HpaG814327"/>
<dbReference type="InterPro" id="IPR006047">
    <property type="entry name" value="GH13_cat_dom"/>
</dbReference>
<dbReference type="GO" id="GO:0043169">
    <property type="term" value="F:cation binding"/>
    <property type="evidence" value="ECO:0007669"/>
    <property type="project" value="InterPro"/>
</dbReference>
<dbReference type="AlphaFoldDB" id="M4C5F2"/>
<proteinExistence type="inferred from homology"/>
<comment type="similarity">
    <text evidence="2">Belongs to the glycosyl hydrolase 13 family. GlgB subfamily.</text>
</comment>
<reference evidence="7" key="1">
    <citation type="journal article" date="2010" name="Science">
        <title>Signatures of adaptation to obligate biotrophy in the Hyaloperonospora arabidopsidis genome.</title>
        <authorList>
            <person name="Baxter L."/>
            <person name="Tripathy S."/>
            <person name="Ishaque N."/>
            <person name="Boot N."/>
            <person name="Cabral A."/>
            <person name="Kemen E."/>
            <person name="Thines M."/>
            <person name="Ah-Fong A."/>
            <person name="Anderson R."/>
            <person name="Badejoko W."/>
            <person name="Bittner-Eddy P."/>
            <person name="Boore J.L."/>
            <person name="Chibucos M.C."/>
            <person name="Coates M."/>
            <person name="Dehal P."/>
            <person name="Delehaunty K."/>
            <person name="Dong S."/>
            <person name="Downton P."/>
            <person name="Dumas B."/>
            <person name="Fabro G."/>
            <person name="Fronick C."/>
            <person name="Fuerstenberg S.I."/>
            <person name="Fulton L."/>
            <person name="Gaulin E."/>
            <person name="Govers F."/>
            <person name="Hughes L."/>
            <person name="Humphray S."/>
            <person name="Jiang R.H."/>
            <person name="Judelson H."/>
            <person name="Kamoun S."/>
            <person name="Kyung K."/>
            <person name="Meijer H."/>
            <person name="Minx P."/>
            <person name="Morris P."/>
            <person name="Nelson J."/>
            <person name="Phuntumart V."/>
            <person name="Qutob D."/>
            <person name="Rehmany A."/>
            <person name="Rougon-Cardoso A."/>
            <person name="Ryden P."/>
            <person name="Torto-Alalibo T."/>
            <person name="Studholme D."/>
            <person name="Wang Y."/>
            <person name="Win J."/>
            <person name="Wood J."/>
            <person name="Clifton S.W."/>
            <person name="Rogers J."/>
            <person name="Van den Ackerveken G."/>
            <person name="Jones J.D."/>
            <person name="McDowell J.M."/>
            <person name="Beynon J."/>
            <person name="Tyler B.M."/>
        </authorList>
    </citation>
    <scope>NUCLEOTIDE SEQUENCE [LARGE SCALE GENOMIC DNA]</scope>
    <source>
        <strain evidence="7">Emoy2</strain>
    </source>
</reference>
<protein>
    <recommendedName>
        <fullName evidence="3">1,4-alpha-glucan branching enzyme</fullName>
        <ecNumber evidence="3">2.4.1.18</ecNumber>
    </recommendedName>
</protein>
<dbReference type="InterPro" id="IPR013780">
    <property type="entry name" value="Glyco_hydro_b"/>
</dbReference>
<dbReference type="Gene3D" id="3.20.20.80">
    <property type="entry name" value="Glycosidases"/>
    <property type="match status" value="1"/>
</dbReference>
<evidence type="ECO:0000313" key="6">
    <source>
        <dbReference type="EnsemblProtists" id="HpaP814327"/>
    </source>
</evidence>
<dbReference type="PANTHER" id="PTHR43651">
    <property type="entry name" value="1,4-ALPHA-GLUCAN-BRANCHING ENZYME"/>
    <property type="match status" value="1"/>
</dbReference>
<dbReference type="Pfam" id="PF00128">
    <property type="entry name" value="Alpha-amylase"/>
    <property type="match status" value="2"/>
</dbReference>
<dbReference type="EC" id="2.4.1.18" evidence="3"/>
<sequence>MPIAEFAGDYSWGYNPAHSYAVESAYGGPEALKRFVAAAHEMGISVIVDVVYNHFGPSDISLWQFDGWQENNKGGIYFYNDWRSATPWGDTRPDYGRGEVRKYIFDNAMMWLDDYQTDGLRYDMTLYIRSVEASAQNLIAEGWSLLQWINSEVEARYPGKITIAEDLQNSAELTLKRDDGGANFGSQWDAGFVHPVRAALIEIDDAHRSMAAVRDALLNRYNQDAFQRVIYTESHDEVANGNQRLVSEIDPNEQPGRYAIKRSCLGAALVMTAPGIPMLFQGQEFLRDQWFRDDRPIDWHRAEEYADITTMYRDLINLRLNKSGYSAGLTGQNVSVYHVNDNDKLIAMHRWNEGGAGDDVIVVFNFAEGRKENYVIGLPLSGQWRLRFNNDAELYNEQLDETPSGDITPNEEGKDGYDFSAAITIGAYACLIYSQDK</sequence>
<dbReference type="InterPro" id="IPR006048">
    <property type="entry name" value="A-amylase/branching_C"/>
</dbReference>
<dbReference type="Gene3D" id="2.60.40.1180">
    <property type="entry name" value="Golgi alpha-mannosidase II"/>
    <property type="match status" value="1"/>
</dbReference>
<dbReference type="Proteomes" id="UP000011713">
    <property type="component" value="Unassembled WGS sequence"/>
</dbReference>
<feature type="domain" description="Glycosyl hydrolase family 13 catalytic" evidence="5">
    <location>
        <begin position="8"/>
        <end position="319"/>
    </location>
</feature>
<evidence type="ECO:0000313" key="7">
    <source>
        <dbReference type="Proteomes" id="UP000011713"/>
    </source>
</evidence>
<dbReference type="EMBL" id="JH598346">
    <property type="status" value="NOT_ANNOTATED_CDS"/>
    <property type="molecule type" value="Genomic_DNA"/>
</dbReference>
<dbReference type="GO" id="GO:0005975">
    <property type="term" value="P:carbohydrate metabolic process"/>
    <property type="evidence" value="ECO:0007669"/>
    <property type="project" value="InterPro"/>
</dbReference>
<dbReference type="CDD" id="cd11325">
    <property type="entry name" value="AmyAc_GTHase"/>
    <property type="match status" value="1"/>
</dbReference>
<dbReference type="eggNOG" id="KOG0470">
    <property type="taxonomic scope" value="Eukaryota"/>
</dbReference>